<gene>
    <name evidence="3" type="ORF">TRIHO_27960</name>
</gene>
<keyword evidence="2" id="KW-1133">Transmembrane helix</keyword>
<dbReference type="PATRIC" id="fig|1768241.3.peg.2927"/>
<keyword evidence="2" id="KW-0472">Membrane</keyword>
<comment type="caution">
    <text evidence="3">The sequence shown here is derived from an EMBL/GenBank/DDBJ whole genome shotgun (WGS) entry which is preliminary data.</text>
</comment>
<evidence type="ECO:0000313" key="4">
    <source>
        <dbReference type="Proteomes" id="UP000068382"/>
    </source>
</evidence>
<feature type="compositionally biased region" description="Low complexity" evidence="1">
    <location>
        <begin position="120"/>
        <end position="130"/>
    </location>
</feature>
<dbReference type="EMBL" id="LPUY01000076">
    <property type="protein sequence ID" value="KUP92308.1"/>
    <property type="molecule type" value="Genomic_DNA"/>
</dbReference>
<keyword evidence="2" id="KW-0812">Transmembrane</keyword>
<protein>
    <submittedName>
        <fullName evidence="3">Uncharacterized protein</fullName>
    </submittedName>
</protein>
<accession>A0A132BV91</accession>
<proteinExistence type="predicted"/>
<organism evidence="3 4">
    <name type="scientific">Tritonibacter horizontis</name>
    <dbReference type="NCBI Taxonomy" id="1768241"/>
    <lineage>
        <taxon>Bacteria</taxon>
        <taxon>Pseudomonadati</taxon>
        <taxon>Pseudomonadota</taxon>
        <taxon>Alphaproteobacteria</taxon>
        <taxon>Rhodobacterales</taxon>
        <taxon>Paracoccaceae</taxon>
        <taxon>Tritonibacter</taxon>
    </lineage>
</organism>
<dbReference type="AlphaFoldDB" id="A0A132BV91"/>
<dbReference type="RefSeq" id="WP_232367792.1">
    <property type="nucleotide sequence ID" value="NZ_LPUY01000076.1"/>
</dbReference>
<evidence type="ECO:0000313" key="3">
    <source>
        <dbReference type="EMBL" id="KUP92308.1"/>
    </source>
</evidence>
<feature type="transmembrane region" description="Helical" evidence="2">
    <location>
        <begin position="31"/>
        <end position="49"/>
    </location>
</feature>
<keyword evidence="4" id="KW-1185">Reference proteome</keyword>
<sequence>MIRSDGAGSKDELRTPFVEQRTYRRRRLMDVARLAPLIGALLFLIPLLWPQHDGGSGSGTGDSAGPQGTSMSSAMIYIFTVWVGLIVFSVGFSYAVRRWAVHWTGSRNTTEISDPLSDRAAPPTATIPAARLEEAATDDPMPPQTGGEADRERPS</sequence>
<evidence type="ECO:0000256" key="1">
    <source>
        <dbReference type="SAM" id="MobiDB-lite"/>
    </source>
</evidence>
<reference evidence="3 4" key="1">
    <citation type="submission" date="2015-12" db="EMBL/GenBank/DDBJ databases">
        <title>Genome sequence of the marine Rhodobacteraceae strain O3.65, Candidatus Tritonibacter horizontis.</title>
        <authorList>
            <person name="Poehlein A."/>
            <person name="Giebel H.A."/>
            <person name="Voget S."/>
            <person name="Brinkhoff T."/>
        </authorList>
    </citation>
    <scope>NUCLEOTIDE SEQUENCE [LARGE SCALE GENOMIC DNA]</scope>
    <source>
        <strain evidence="3 4">O3.65</strain>
    </source>
</reference>
<feature type="region of interest" description="Disordered" evidence="1">
    <location>
        <begin position="110"/>
        <end position="155"/>
    </location>
</feature>
<evidence type="ECO:0000256" key="2">
    <source>
        <dbReference type="SAM" id="Phobius"/>
    </source>
</evidence>
<name>A0A132BV91_9RHOB</name>
<feature type="transmembrane region" description="Helical" evidence="2">
    <location>
        <begin position="74"/>
        <end position="96"/>
    </location>
</feature>
<dbReference type="Proteomes" id="UP000068382">
    <property type="component" value="Unassembled WGS sequence"/>
</dbReference>